<evidence type="ECO:0000313" key="4">
    <source>
        <dbReference type="EMBL" id="MBE3607998.1"/>
    </source>
</evidence>
<reference evidence="4 5" key="1">
    <citation type="submission" date="2015-08" db="EMBL/GenBank/DDBJ databases">
        <title>Comparative genomics of the Campylobacter concisus group.</title>
        <authorList>
            <person name="Yee E."/>
            <person name="Chapman M.H."/>
            <person name="Huynh S."/>
            <person name="Bono J.L."/>
            <person name="On S.L."/>
            <person name="St Leger J."/>
            <person name="Foster G."/>
            <person name="Parker C.T."/>
            <person name="Miller W.G."/>
        </authorList>
    </citation>
    <scope>NUCLEOTIDE SEQUENCE [LARGE SCALE GENOMIC DNA]</scope>
    <source>
        <strain evidence="4 5">RM9337</strain>
    </source>
</reference>
<evidence type="ECO:0000256" key="1">
    <source>
        <dbReference type="ARBA" id="ARBA00004948"/>
    </source>
</evidence>
<dbReference type="Gene3D" id="3.20.20.70">
    <property type="entry name" value="Aldolase class I"/>
    <property type="match status" value="1"/>
</dbReference>
<comment type="pathway">
    <text evidence="1">Cofactor biosynthesis; thiamine diphosphate biosynthesis.</text>
</comment>
<keyword evidence="2" id="KW-0784">Thiamine biosynthesis</keyword>
<feature type="domain" description="Thiamine phosphate synthase/TenI" evidence="3">
    <location>
        <begin position="6"/>
        <end position="74"/>
    </location>
</feature>
<dbReference type="PANTHER" id="PTHR20857:SF15">
    <property type="entry name" value="THIAMINE-PHOSPHATE SYNTHASE"/>
    <property type="match status" value="1"/>
</dbReference>
<proteinExistence type="predicted"/>
<organism evidence="4 5">
    <name type="scientific">Campylobacter californiensis</name>
    <dbReference type="NCBI Taxonomy" id="1032243"/>
    <lineage>
        <taxon>Bacteria</taxon>
        <taxon>Pseudomonadati</taxon>
        <taxon>Campylobacterota</taxon>
        <taxon>Epsilonproteobacteria</taxon>
        <taxon>Campylobacterales</taxon>
        <taxon>Campylobacteraceae</taxon>
        <taxon>Campylobacter</taxon>
    </lineage>
</organism>
<dbReference type="GO" id="GO:0009228">
    <property type="term" value="P:thiamine biosynthetic process"/>
    <property type="evidence" value="ECO:0007669"/>
    <property type="project" value="UniProtKB-KW"/>
</dbReference>
<feature type="domain" description="Thiamine phosphate synthase/TenI" evidence="3">
    <location>
        <begin position="119"/>
        <end position="194"/>
    </location>
</feature>
<dbReference type="SUPFAM" id="SSF51391">
    <property type="entry name" value="Thiamin phosphate synthase"/>
    <property type="match status" value="1"/>
</dbReference>
<dbReference type="Pfam" id="PF02581">
    <property type="entry name" value="TMP-TENI"/>
    <property type="match status" value="2"/>
</dbReference>
<evidence type="ECO:0000259" key="3">
    <source>
        <dbReference type="Pfam" id="PF02581"/>
    </source>
</evidence>
<accession>A0AAW3ZXD1</accession>
<comment type="caution">
    <text evidence="4">The sequence shown here is derived from an EMBL/GenBank/DDBJ whole genome shotgun (WGS) entry which is preliminary data.</text>
</comment>
<dbReference type="GO" id="GO:0005737">
    <property type="term" value="C:cytoplasm"/>
    <property type="evidence" value="ECO:0007669"/>
    <property type="project" value="TreeGrafter"/>
</dbReference>
<dbReference type="PANTHER" id="PTHR20857">
    <property type="entry name" value="THIAMINE-PHOSPHATE PYROPHOSPHORYLASE"/>
    <property type="match status" value="1"/>
</dbReference>
<dbReference type="RefSeq" id="WP_169935901.1">
    <property type="nucleotide sequence ID" value="NZ_CP012545.1"/>
</dbReference>
<dbReference type="InterPro" id="IPR036206">
    <property type="entry name" value="ThiamineP_synth_sf"/>
</dbReference>
<dbReference type="Proteomes" id="UP000650616">
    <property type="component" value="Unassembled WGS sequence"/>
</dbReference>
<sequence>MSKLLVIGSTALCEGDFLDKISKLCKAGVDEILLREKELNENEFRLLAFKVDEICKKFNTKLVINQFFNIACELERSFWMSSKQLETLINLKTDEFGLNMRNLAEHKKQNLNAKIYAPAHTFDEALNSSKFADILVASHIFATNSKVGLEPKGVCFIKELKAKFDKEIYALGGINETNAKDILNAGVDGICTMSLAMRCEDEFKFVRNFKPL</sequence>
<dbReference type="AlphaFoldDB" id="A0AAW3ZXD1"/>
<dbReference type="InterPro" id="IPR022998">
    <property type="entry name" value="ThiamineP_synth_TenI"/>
</dbReference>
<dbReference type="InterPro" id="IPR013785">
    <property type="entry name" value="Aldolase_TIM"/>
</dbReference>
<evidence type="ECO:0000313" key="5">
    <source>
        <dbReference type="Proteomes" id="UP000650616"/>
    </source>
</evidence>
<dbReference type="GO" id="GO:0004789">
    <property type="term" value="F:thiamine-phosphate diphosphorylase activity"/>
    <property type="evidence" value="ECO:0007669"/>
    <property type="project" value="TreeGrafter"/>
</dbReference>
<keyword evidence="5" id="KW-1185">Reference proteome</keyword>
<evidence type="ECO:0000256" key="2">
    <source>
        <dbReference type="ARBA" id="ARBA00022977"/>
    </source>
</evidence>
<name>A0AAW3ZXD1_9BACT</name>
<protein>
    <submittedName>
        <fullName evidence="4">Thiamine phosphate synthase</fullName>
    </submittedName>
</protein>
<gene>
    <name evidence="4" type="ORF">CCAL9337_04530</name>
</gene>
<dbReference type="EMBL" id="LIWG01000004">
    <property type="protein sequence ID" value="MBE3607998.1"/>
    <property type="molecule type" value="Genomic_DNA"/>
</dbReference>
<dbReference type="CDD" id="cd00564">
    <property type="entry name" value="TMP_TenI"/>
    <property type="match status" value="1"/>
</dbReference>